<evidence type="ECO:0008006" key="9">
    <source>
        <dbReference type="Google" id="ProtNLM"/>
    </source>
</evidence>
<evidence type="ECO:0000259" key="5">
    <source>
        <dbReference type="Pfam" id="PF14678"/>
    </source>
</evidence>
<dbReference type="InterPro" id="IPR029313">
    <property type="entry name" value="FANCI_S3"/>
</dbReference>
<dbReference type="PANTHER" id="PTHR21818">
    <property type="entry name" value="BC025462 PROTEIN"/>
    <property type="match status" value="1"/>
</dbReference>
<protein>
    <recommendedName>
        <fullName evidence="9">Fanconi anemia group I protein</fullName>
    </recommendedName>
</protein>
<feature type="region of interest" description="Disordered" evidence="1">
    <location>
        <begin position="1367"/>
        <end position="1444"/>
    </location>
</feature>
<evidence type="ECO:0000256" key="1">
    <source>
        <dbReference type="SAM" id="MobiDB-lite"/>
    </source>
</evidence>
<reference evidence="8" key="1">
    <citation type="submission" date="2013-03" db="EMBL/GenBank/DDBJ databases">
        <title>The Genome Sequence of Anopheles epiroticus epiroticus2.</title>
        <authorList>
            <consortium name="The Broad Institute Genomics Platform"/>
            <person name="Neafsey D.E."/>
            <person name="Howell P."/>
            <person name="Walker B."/>
            <person name="Young S.K."/>
            <person name="Zeng Q."/>
            <person name="Gargeya S."/>
            <person name="Fitzgerald M."/>
            <person name="Haas B."/>
            <person name="Abouelleil A."/>
            <person name="Allen A.W."/>
            <person name="Alvarado L."/>
            <person name="Arachchi H.M."/>
            <person name="Berlin A.M."/>
            <person name="Chapman S.B."/>
            <person name="Gainer-Dewar J."/>
            <person name="Goldberg J."/>
            <person name="Griggs A."/>
            <person name="Gujja S."/>
            <person name="Hansen M."/>
            <person name="Howarth C."/>
            <person name="Imamovic A."/>
            <person name="Ireland A."/>
            <person name="Larimer J."/>
            <person name="McCowan C."/>
            <person name="Murphy C."/>
            <person name="Pearson M."/>
            <person name="Poon T.W."/>
            <person name="Priest M."/>
            <person name="Roberts A."/>
            <person name="Saif S."/>
            <person name="Shea T."/>
            <person name="Sisk P."/>
            <person name="Sykes S."/>
            <person name="Wortman J."/>
            <person name="Nusbaum C."/>
            <person name="Birren B."/>
        </authorList>
    </citation>
    <scope>NUCLEOTIDE SEQUENCE [LARGE SCALE GENOMIC DNA]</scope>
    <source>
        <strain evidence="8">Epiroticus2</strain>
    </source>
</reference>
<evidence type="ECO:0000259" key="3">
    <source>
        <dbReference type="Pfam" id="PF14676"/>
    </source>
</evidence>
<dbReference type="InterPro" id="IPR026171">
    <property type="entry name" value="FANCI"/>
</dbReference>
<evidence type="ECO:0000313" key="8">
    <source>
        <dbReference type="Proteomes" id="UP000075885"/>
    </source>
</evidence>
<evidence type="ECO:0000313" key="7">
    <source>
        <dbReference type="EnsemblMetazoa" id="AEPI007573-PA"/>
    </source>
</evidence>
<feature type="domain" description="FANCI helical" evidence="6">
    <location>
        <begin position="563"/>
        <end position="657"/>
    </location>
</feature>
<dbReference type="Pfam" id="PF14676">
    <property type="entry name" value="FANCI_S2"/>
    <property type="match status" value="1"/>
</dbReference>
<organism evidence="7 8">
    <name type="scientific">Anopheles epiroticus</name>
    <dbReference type="NCBI Taxonomy" id="199890"/>
    <lineage>
        <taxon>Eukaryota</taxon>
        <taxon>Metazoa</taxon>
        <taxon>Ecdysozoa</taxon>
        <taxon>Arthropoda</taxon>
        <taxon>Hexapoda</taxon>
        <taxon>Insecta</taxon>
        <taxon>Pterygota</taxon>
        <taxon>Neoptera</taxon>
        <taxon>Endopterygota</taxon>
        <taxon>Diptera</taxon>
        <taxon>Nematocera</taxon>
        <taxon>Culicoidea</taxon>
        <taxon>Culicidae</taxon>
        <taxon>Anophelinae</taxon>
        <taxon>Anopheles</taxon>
    </lineage>
</organism>
<keyword evidence="8" id="KW-1185">Reference proteome</keyword>
<dbReference type="GO" id="GO:0070182">
    <property type="term" value="F:DNA polymerase binding"/>
    <property type="evidence" value="ECO:0007669"/>
    <property type="project" value="TreeGrafter"/>
</dbReference>
<dbReference type="Pfam" id="PF14680">
    <property type="entry name" value="FANCI_HD2"/>
    <property type="match status" value="1"/>
</dbReference>
<feature type="compositionally biased region" description="Acidic residues" evidence="1">
    <location>
        <begin position="1372"/>
        <end position="1381"/>
    </location>
</feature>
<dbReference type="GO" id="GO:0006281">
    <property type="term" value="P:DNA repair"/>
    <property type="evidence" value="ECO:0007669"/>
    <property type="project" value="InterPro"/>
</dbReference>
<dbReference type="Pfam" id="PF14675">
    <property type="entry name" value="FANCI_S1"/>
    <property type="match status" value="1"/>
</dbReference>
<evidence type="ECO:0000259" key="2">
    <source>
        <dbReference type="Pfam" id="PF14675"/>
    </source>
</evidence>
<feature type="domain" description="FANCI solenoid 2" evidence="3">
    <location>
        <begin position="392"/>
        <end position="533"/>
    </location>
</feature>
<feature type="region of interest" description="Disordered" evidence="1">
    <location>
        <begin position="1304"/>
        <end position="1344"/>
    </location>
</feature>
<evidence type="ECO:0000259" key="4">
    <source>
        <dbReference type="Pfam" id="PF14677"/>
    </source>
</evidence>
<feature type="domain" description="FANCI solenoid 4" evidence="5">
    <location>
        <begin position="1027"/>
        <end position="1275"/>
    </location>
</feature>
<dbReference type="Proteomes" id="UP000075885">
    <property type="component" value="Unassembled WGS sequence"/>
</dbReference>
<accession>A0A182PKV6</accession>
<dbReference type="EnsemblMetazoa" id="AEPI007573-RA">
    <property type="protein sequence ID" value="AEPI007573-PA"/>
    <property type="gene ID" value="AEPI007573"/>
</dbReference>
<dbReference type="CDD" id="cd11720">
    <property type="entry name" value="FANCI"/>
    <property type="match status" value="1"/>
</dbReference>
<dbReference type="InterPro" id="IPR029312">
    <property type="entry name" value="FANCI_HD2"/>
</dbReference>
<reference evidence="7" key="2">
    <citation type="submission" date="2020-05" db="UniProtKB">
        <authorList>
            <consortium name="EnsemblMetazoa"/>
        </authorList>
    </citation>
    <scope>IDENTIFICATION</scope>
    <source>
        <strain evidence="7">Epiroticus2</strain>
    </source>
</reference>
<feature type="domain" description="FANCI solenoid 3" evidence="4">
    <location>
        <begin position="802"/>
        <end position="1015"/>
    </location>
</feature>
<evidence type="ECO:0000259" key="6">
    <source>
        <dbReference type="Pfam" id="PF14680"/>
    </source>
</evidence>
<dbReference type="VEuPathDB" id="VectorBase:AEPI007573"/>
<dbReference type="InterPro" id="IPR029308">
    <property type="entry name" value="FANCI_S1"/>
</dbReference>
<sequence>MPPNLMLAVIKLGQKRQNDELKELLEKLQSSQLTDMVVSNIDSIDGYTLWHFTLLGLASSDRCAGKRFELVMAVLQHLNVVELTTKQVFDLIARLLTDLPSFTPEQLVEICELCVESIRAGDPKCLTWKHLLPQTLLHLSANAGRFNANGMLLTGAEYRQKMLEEIFKMKLQLAILTPLCGMFRDLNLAKDETSIFVTKISDNLKNIEPLELPPLACQLFHVCLKHPSLLVVPLMALQKYFHKNYYKKVLSNENSDTTDFDSIERFSDSEIREAEETILFHLSNVIEFRVDEAQTVAMFKPFQNNPEVLLTPFLVGALLAMSKINRQPDTTDVVSSPIMAFLIKLIAISEKERDMCTQSAWCRGRIEPSVIARIDQLFSILTENSQDGKEVVTPGLINFAFALLLAKKQTKLHGIAVNFFQLFIKRRFIFGNGIIAKIKKYLFADLEETQFNTCLTTLSLTNALTVSECTNTIQFIMDYLLLINGIHAMRFMAFIFPLLRISHTIRDRYIEVLRKAMYNGETSTRIMGVFGFCSLLKQLKNNNARRSIMGSGGGNYTQLTISGMSLLSQTAYGSPNNPNVHFDMLTLEIMGMLRKCFTQTLEVRQMLYEALGRAVEFNTQLLPHVLQFIDWHFESFFGENPKESFRIDFDKCVRYKGEMDEDYSSEEQRPIVVYDNVGRLTAFMVHCVVLCDQHDVQHDTGAVRSTLQLVVERIDNLSNNDMGIAGQILDAKGLVIATQYLNLLEAAMAYCAWKTHPDNVLLRDFKMEPKKGNKKHVSEASMNTSTLAASSKAGVSFKPENIWDVATVERMLRISFDTMINYGKEEDLKIFRGNRDLQQYILKIACHKLESLRSMPDYWQVNHSKRIFGHLAECTKLVCDRCVKKTTELVGNGGLLVAQAAVDCFRQGLTSAIELYERKFNDFLQLICCTIGPSFKRDLLTQLQTIVDEYFKEGSETETIGEKIILGILQCLELLYKSPVVNQDHLTQGYEWLQNFCINTKLKHKSFSIIHRLLFDLRIRTQTGAYFDSIAMRLELKFGQIAAEETNPLFYFKSITSVTAEPTFHYLCAIFRQQLEEIEHLILRTNSLMIRLKVFGLDDTDETSQLLKSIERSICSQLVHILGSLTHLCNANLPLGSTMDALIKLLLSLYACLANLSKHFLARHAIVPISYDVTKFNLVVKSSKPLASKIYDLIPFVEENIIGQDEGDEPVNPAKAKSNRDKVLRQTKLIPKLVFRIETFNKIVMQLSKKTKKDLTYLLHMGTVRDFRIKTSALVEAIQRTVSEQTGQDEEMADEAELEPQLDPIAQDDDDDDDAASINQTAGSNRSAVTGAVKQTRANKSTRSAEALALKNLAKLNERSRKAAKKRAFENASEDVVEEDPPVVSKKAKSTAKKGPSSKINKRVLEEVSAEQNVAPEPDAEVAQPVTRTRTLGLPRRSARKSDV</sequence>
<proteinExistence type="predicted"/>
<dbReference type="InterPro" id="IPR029315">
    <property type="entry name" value="FANCI_S2"/>
</dbReference>
<dbReference type="Pfam" id="PF14678">
    <property type="entry name" value="FANCI_S4"/>
    <property type="match status" value="1"/>
</dbReference>
<name>A0A182PKV6_9DIPT</name>
<feature type="compositionally biased region" description="Polar residues" evidence="1">
    <location>
        <begin position="1317"/>
        <end position="1328"/>
    </location>
</feature>
<dbReference type="InterPro" id="IPR029314">
    <property type="entry name" value="FANCI_S4"/>
</dbReference>
<feature type="domain" description="FANCI solenoid 1" evidence="2">
    <location>
        <begin position="66"/>
        <end position="286"/>
    </location>
</feature>
<dbReference type="PANTHER" id="PTHR21818:SF0">
    <property type="entry name" value="FANCONI ANEMIA GROUP I PROTEIN"/>
    <property type="match status" value="1"/>
</dbReference>
<feature type="compositionally biased region" description="Acidic residues" evidence="1">
    <location>
        <begin position="1304"/>
        <end position="1315"/>
    </location>
</feature>
<dbReference type="STRING" id="199890.A0A182PKV6"/>
<dbReference type="Pfam" id="PF14677">
    <property type="entry name" value="FANCI_S3"/>
    <property type="match status" value="1"/>
</dbReference>